<evidence type="ECO:0000313" key="6">
    <source>
        <dbReference type="EMBL" id="GMG43401.1"/>
    </source>
</evidence>
<evidence type="ECO:0000256" key="4">
    <source>
        <dbReference type="ARBA" id="ARBA00033095"/>
    </source>
</evidence>
<evidence type="ECO:0000256" key="3">
    <source>
        <dbReference type="ARBA" id="ARBA00031621"/>
    </source>
</evidence>
<evidence type="ECO:0000313" key="7">
    <source>
        <dbReference type="Proteomes" id="UP001165063"/>
    </source>
</evidence>
<keyword evidence="1" id="KW-0227">DNA damage</keyword>
<dbReference type="Proteomes" id="UP001165063">
    <property type="component" value="Unassembled WGS sequence"/>
</dbReference>
<dbReference type="AlphaFoldDB" id="A0A9W7DJ70"/>
<dbReference type="InterPro" id="IPR052520">
    <property type="entry name" value="ATL_DNA_repair"/>
</dbReference>
<evidence type="ECO:0000256" key="1">
    <source>
        <dbReference type="ARBA" id="ARBA00022763"/>
    </source>
</evidence>
<proteinExistence type="predicted"/>
<dbReference type="GO" id="GO:0006281">
    <property type="term" value="P:DNA repair"/>
    <property type="evidence" value="ECO:0007669"/>
    <property type="project" value="InterPro"/>
</dbReference>
<comment type="caution">
    <text evidence="6">The sequence shown here is derived from an EMBL/GenBank/DDBJ whole genome shotgun (WGS) entry which is preliminary data.</text>
</comment>
<dbReference type="Gene3D" id="1.10.10.10">
    <property type="entry name" value="Winged helix-like DNA-binding domain superfamily/Winged helix DNA-binding domain"/>
    <property type="match status" value="1"/>
</dbReference>
<keyword evidence="7" id="KW-1185">Reference proteome</keyword>
<gene>
    <name evidence="6" type="ORF">Amon01_000665600</name>
</gene>
<name>A0A9W7DJ70_AMBMO</name>
<evidence type="ECO:0000256" key="2">
    <source>
        <dbReference type="ARBA" id="ARBA00030795"/>
    </source>
</evidence>
<dbReference type="SUPFAM" id="SSF46767">
    <property type="entry name" value="Methylated DNA-protein cysteine methyltransferase, C-terminal domain"/>
    <property type="match status" value="1"/>
</dbReference>
<dbReference type="EMBL" id="BSXU01004374">
    <property type="protein sequence ID" value="GMG43401.1"/>
    <property type="molecule type" value="Genomic_DNA"/>
</dbReference>
<accession>A0A9W7DJ70</accession>
<dbReference type="OrthoDB" id="2548197at2759"/>
<organism evidence="6 7">
    <name type="scientific">Ambrosiozyma monospora</name>
    <name type="common">Yeast</name>
    <name type="synonym">Endomycopsis monosporus</name>
    <dbReference type="NCBI Taxonomy" id="43982"/>
    <lineage>
        <taxon>Eukaryota</taxon>
        <taxon>Fungi</taxon>
        <taxon>Dikarya</taxon>
        <taxon>Ascomycota</taxon>
        <taxon>Saccharomycotina</taxon>
        <taxon>Pichiomycetes</taxon>
        <taxon>Pichiales</taxon>
        <taxon>Pichiaceae</taxon>
        <taxon>Ambrosiozyma</taxon>
    </lineage>
</organism>
<sequence length="144" mass="16278">MLGRMARTRDEKVAFHQAVYEKVQLIPHGKVTSYGHIAKLVGRPNNSRQVGQSLKHFRANNRLIPVQLRIADIDSFPWWRVVSSQGAISKREDMGGVIAQVNHLREEGVEVNERYGSYSLNLVDFGWFPLPAENDADGDEPVPE</sequence>
<dbReference type="GO" id="GO:0003824">
    <property type="term" value="F:catalytic activity"/>
    <property type="evidence" value="ECO:0007669"/>
    <property type="project" value="InterPro"/>
</dbReference>
<dbReference type="PANTHER" id="PTHR42942">
    <property type="entry name" value="6-O-METHYLGUANINE DNA METHYLTRANSFERASE"/>
    <property type="match status" value="1"/>
</dbReference>
<dbReference type="Pfam" id="PF01035">
    <property type="entry name" value="DNA_binding_1"/>
    <property type="match status" value="1"/>
</dbReference>
<dbReference type="InterPro" id="IPR014048">
    <property type="entry name" value="MethylDNA_cys_MeTrfase_DNA-bd"/>
</dbReference>
<dbReference type="InterPro" id="IPR036388">
    <property type="entry name" value="WH-like_DNA-bd_sf"/>
</dbReference>
<feature type="domain" description="Methylated-DNA-[protein]-cysteine S-methyltransferase DNA binding" evidence="5">
    <location>
        <begin position="14"/>
        <end position="109"/>
    </location>
</feature>
<reference evidence="6" key="1">
    <citation type="submission" date="2023-04" db="EMBL/GenBank/DDBJ databases">
        <title>Ambrosiozyma monospora NBRC 1965.</title>
        <authorList>
            <person name="Ichikawa N."/>
            <person name="Sato H."/>
            <person name="Tonouchi N."/>
        </authorList>
    </citation>
    <scope>NUCLEOTIDE SEQUENCE</scope>
    <source>
        <strain evidence="6">NBRC 1965</strain>
    </source>
</reference>
<dbReference type="InterPro" id="IPR036217">
    <property type="entry name" value="MethylDNA_cys_MeTrfase_DNAb"/>
</dbReference>
<protein>
    <recommendedName>
        <fullName evidence="2">6-O-methylguanine-DNA methyltransferase</fullName>
    </recommendedName>
    <alternativeName>
        <fullName evidence="4">DNA repair MTase</fullName>
    </alternativeName>
    <alternativeName>
        <fullName evidence="3">O-6-methylguanine-DNA-alkyltransferase</fullName>
    </alternativeName>
</protein>
<dbReference type="PANTHER" id="PTHR42942:SF1">
    <property type="entry name" value="ALKYLTRANSFERASE-LIKE PROTEIN 1"/>
    <property type="match status" value="1"/>
</dbReference>
<dbReference type="CDD" id="cd06445">
    <property type="entry name" value="ATase"/>
    <property type="match status" value="1"/>
</dbReference>
<evidence type="ECO:0000259" key="5">
    <source>
        <dbReference type="Pfam" id="PF01035"/>
    </source>
</evidence>